<sequence>MRKETNYLDINLLGKEYRVACPPEEHDALRAAVVYVDEKMHDIAEKTRSNIAERIAVMAALNIAHEYLSGKSPTDEQNKAIGSESAVDFGAVKRRISAMEAELEAVLAPQENLL</sequence>
<dbReference type="PANTHER" id="PTHR34981:SF1">
    <property type="entry name" value="CELL DIVISION PROTEIN ZAPA"/>
    <property type="match status" value="1"/>
</dbReference>
<accession>A0A9D7FBE8</accession>
<keyword evidence="6" id="KW-0131">Cell cycle</keyword>
<evidence type="ECO:0000256" key="6">
    <source>
        <dbReference type="ARBA" id="ARBA00023306"/>
    </source>
</evidence>
<comment type="caution">
    <text evidence="10">The sequence shown here is derived from an EMBL/GenBank/DDBJ whole genome shotgun (WGS) entry which is preliminary data.</text>
</comment>
<dbReference type="EMBL" id="JADJNC010000004">
    <property type="protein sequence ID" value="MBK7421965.1"/>
    <property type="molecule type" value="Genomic_DNA"/>
</dbReference>
<evidence type="ECO:0000256" key="8">
    <source>
        <dbReference type="ARBA" id="ARBA00026068"/>
    </source>
</evidence>
<comment type="subunit">
    <text evidence="8">Homodimer. Interacts with FtsZ.</text>
</comment>
<evidence type="ECO:0000313" key="11">
    <source>
        <dbReference type="Proteomes" id="UP000886602"/>
    </source>
</evidence>
<proteinExistence type="predicted"/>
<dbReference type="GO" id="GO:0000921">
    <property type="term" value="P:septin ring assembly"/>
    <property type="evidence" value="ECO:0007669"/>
    <property type="project" value="TreeGrafter"/>
</dbReference>
<comment type="subcellular location">
    <subcellularLocation>
        <location evidence="1">Cytoplasm</location>
    </subcellularLocation>
</comment>
<keyword evidence="4 10" id="KW-0132">Cell division</keyword>
<evidence type="ECO:0000256" key="2">
    <source>
        <dbReference type="ARBA" id="ARBA00015195"/>
    </source>
</evidence>
<keyword evidence="5" id="KW-0717">Septation</keyword>
<dbReference type="GO" id="GO:0000917">
    <property type="term" value="P:division septum assembly"/>
    <property type="evidence" value="ECO:0007669"/>
    <property type="project" value="UniProtKB-KW"/>
</dbReference>
<evidence type="ECO:0000256" key="7">
    <source>
        <dbReference type="ARBA" id="ARBA00024910"/>
    </source>
</evidence>
<evidence type="ECO:0000256" key="5">
    <source>
        <dbReference type="ARBA" id="ARBA00023210"/>
    </source>
</evidence>
<organism evidence="10 11">
    <name type="scientific">Candidatus Propionivibrio dominans</name>
    <dbReference type="NCBI Taxonomy" id="2954373"/>
    <lineage>
        <taxon>Bacteria</taxon>
        <taxon>Pseudomonadati</taxon>
        <taxon>Pseudomonadota</taxon>
        <taxon>Betaproteobacteria</taxon>
        <taxon>Rhodocyclales</taxon>
        <taxon>Rhodocyclaceae</taxon>
        <taxon>Propionivibrio</taxon>
    </lineage>
</organism>
<name>A0A9D7FBE8_9RHOO</name>
<dbReference type="InterPro" id="IPR042233">
    <property type="entry name" value="Cell_div_ZapA_N"/>
</dbReference>
<evidence type="ECO:0000256" key="9">
    <source>
        <dbReference type="ARBA" id="ARBA00033158"/>
    </source>
</evidence>
<protein>
    <recommendedName>
        <fullName evidence="2">Cell division protein ZapA</fullName>
    </recommendedName>
    <alternativeName>
        <fullName evidence="9">Z ring-associated protein ZapA</fullName>
    </alternativeName>
</protein>
<dbReference type="AlphaFoldDB" id="A0A9D7FBE8"/>
<evidence type="ECO:0000256" key="3">
    <source>
        <dbReference type="ARBA" id="ARBA00022490"/>
    </source>
</evidence>
<dbReference type="Proteomes" id="UP000886602">
    <property type="component" value="Unassembled WGS sequence"/>
</dbReference>
<evidence type="ECO:0000256" key="1">
    <source>
        <dbReference type="ARBA" id="ARBA00004496"/>
    </source>
</evidence>
<dbReference type="Pfam" id="PF05164">
    <property type="entry name" value="ZapA"/>
    <property type="match status" value="1"/>
</dbReference>
<dbReference type="GO" id="GO:0030428">
    <property type="term" value="C:cell septum"/>
    <property type="evidence" value="ECO:0007669"/>
    <property type="project" value="TreeGrafter"/>
</dbReference>
<dbReference type="PANTHER" id="PTHR34981">
    <property type="entry name" value="CELL DIVISION PROTEIN ZAPA"/>
    <property type="match status" value="1"/>
</dbReference>
<dbReference type="Gene3D" id="1.20.5.50">
    <property type="match status" value="1"/>
</dbReference>
<dbReference type="Gene3D" id="3.30.160.880">
    <property type="entry name" value="Cell division protein ZapA protomer, N-terminal domain"/>
    <property type="match status" value="1"/>
</dbReference>
<comment type="function">
    <text evidence="7">Activator of cell division through the inhibition of FtsZ GTPase activity, therefore promoting FtsZ assembly into bundles of protofilaments necessary for the formation of the division Z ring. It is recruited early at mid-cell but it is not essential for cell division.</text>
</comment>
<dbReference type="InterPro" id="IPR036192">
    <property type="entry name" value="Cell_div_ZapA-like_sf"/>
</dbReference>
<dbReference type="GO" id="GO:0043093">
    <property type="term" value="P:FtsZ-dependent cytokinesis"/>
    <property type="evidence" value="ECO:0007669"/>
    <property type="project" value="TreeGrafter"/>
</dbReference>
<evidence type="ECO:0000313" key="10">
    <source>
        <dbReference type="EMBL" id="MBK7421965.1"/>
    </source>
</evidence>
<keyword evidence="3" id="KW-0963">Cytoplasm</keyword>
<dbReference type="GO" id="GO:0005829">
    <property type="term" value="C:cytosol"/>
    <property type="evidence" value="ECO:0007669"/>
    <property type="project" value="TreeGrafter"/>
</dbReference>
<reference evidence="10" key="1">
    <citation type="submission" date="2020-10" db="EMBL/GenBank/DDBJ databases">
        <title>Connecting structure to function with the recovery of over 1000 high-quality activated sludge metagenome-assembled genomes encoding full-length rRNA genes using long-read sequencing.</title>
        <authorList>
            <person name="Singleton C.M."/>
            <person name="Petriglieri F."/>
            <person name="Kristensen J.M."/>
            <person name="Kirkegaard R.H."/>
            <person name="Michaelsen T.Y."/>
            <person name="Andersen M.H."/>
            <person name="Karst S.M."/>
            <person name="Dueholm M.S."/>
            <person name="Nielsen P.H."/>
            <person name="Albertsen M."/>
        </authorList>
    </citation>
    <scope>NUCLEOTIDE SEQUENCE</scope>
    <source>
        <strain evidence="10">EsbW_18-Q3-R4-48_MAXAC.044</strain>
    </source>
</reference>
<gene>
    <name evidence="10" type="ORF">IPJ48_02070</name>
</gene>
<dbReference type="InterPro" id="IPR007838">
    <property type="entry name" value="Cell_div_ZapA-like"/>
</dbReference>
<dbReference type="SUPFAM" id="SSF102829">
    <property type="entry name" value="Cell division protein ZapA-like"/>
    <property type="match status" value="1"/>
</dbReference>
<evidence type="ECO:0000256" key="4">
    <source>
        <dbReference type="ARBA" id="ARBA00022618"/>
    </source>
</evidence>
<dbReference type="GO" id="GO:0032153">
    <property type="term" value="C:cell division site"/>
    <property type="evidence" value="ECO:0007669"/>
    <property type="project" value="TreeGrafter"/>
</dbReference>